<evidence type="ECO:0000313" key="2">
    <source>
        <dbReference type="EMBL" id="KAI1718762.1"/>
    </source>
</evidence>
<feature type="region of interest" description="Disordered" evidence="1">
    <location>
        <begin position="20"/>
        <end position="82"/>
    </location>
</feature>
<keyword evidence="3" id="KW-1185">Reference proteome</keyword>
<accession>A0AAD4N8H5</accession>
<gene>
    <name evidence="2" type="ORF">DdX_05869</name>
</gene>
<name>A0AAD4N8H5_9BILA</name>
<evidence type="ECO:0000256" key="1">
    <source>
        <dbReference type="SAM" id="MobiDB-lite"/>
    </source>
</evidence>
<reference evidence="2" key="1">
    <citation type="submission" date="2022-01" db="EMBL/GenBank/DDBJ databases">
        <title>Genome Sequence Resource for Two Populations of Ditylenchus destructor, the Migratory Endoparasitic Phytonematode.</title>
        <authorList>
            <person name="Zhang H."/>
            <person name="Lin R."/>
            <person name="Xie B."/>
        </authorList>
    </citation>
    <scope>NUCLEOTIDE SEQUENCE</scope>
    <source>
        <strain evidence="2">BazhouSP</strain>
    </source>
</reference>
<proteinExistence type="predicted"/>
<evidence type="ECO:0000313" key="3">
    <source>
        <dbReference type="Proteomes" id="UP001201812"/>
    </source>
</evidence>
<organism evidence="2 3">
    <name type="scientific">Ditylenchus destructor</name>
    <dbReference type="NCBI Taxonomy" id="166010"/>
    <lineage>
        <taxon>Eukaryota</taxon>
        <taxon>Metazoa</taxon>
        <taxon>Ecdysozoa</taxon>
        <taxon>Nematoda</taxon>
        <taxon>Chromadorea</taxon>
        <taxon>Rhabditida</taxon>
        <taxon>Tylenchina</taxon>
        <taxon>Tylenchomorpha</taxon>
        <taxon>Sphaerularioidea</taxon>
        <taxon>Anguinidae</taxon>
        <taxon>Anguininae</taxon>
        <taxon>Ditylenchus</taxon>
    </lineage>
</organism>
<dbReference type="EMBL" id="JAKKPZ010000007">
    <property type="protein sequence ID" value="KAI1718762.1"/>
    <property type="molecule type" value="Genomic_DNA"/>
</dbReference>
<sequence>MPSSTSSYANQSCSNLDKADQIFGLSDCTKRSKNRPENSGIRGNGIEEKGNPMYGGHDVRGSFRGVMTADQPTMQKAPKPPRLMIDISSQNAIDTSEPHSLPITPPVSIGRELATDQTNWYLVELVNKIGSQEKSTAELIQRVTNLENVVEKQRKYLDELKKQFPQLT</sequence>
<protein>
    <submittedName>
        <fullName evidence="2">Uncharacterized protein</fullName>
    </submittedName>
</protein>
<dbReference type="AlphaFoldDB" id="A0AAD4N8H5"/>
<dbReference type="Proteomes" id="UP001201812">
    <property type="component" value="Unassembled WGS sequence"/>
</dbReference>
<comment type="caution">
    <text evidence="2">The sequence shown here is derived from an EMBL/GenBank/DDBJ whole genome shotgun (WGS) entry which is preliminary data.</text>
</comment>